<evidence type="ECO:0000256" key="2">
    <source>
        <dbReference type="ARBA" id="ARBA00001947"/>
    </source>
</evidence>
<evidence type="ECO:0000256" key="11">
    <source>
        <dbReference type="ARBA" id="ARBA00066349"/>
    </source>
</evidence>
<reference evidence="15" key="2">
    <citation type="submission" date="2020-05" db="EMBL/GenBank/DDBJ databases">
        <authorList>
            <person name="Kim H.-S."/>
            <person name="Proctor R.H."/>
            <person name="Brown D.W."/>
        </authorList>
    </citation>
    <scope>NUCLEOTIDE SEQUENCE</scope>
    <source>
        <strain evidence="15">NRRL 22465</strain>
    </source>
</reference>
<dbReference type="PANTHER" id="PTHR28004">
    <property type="entry name" value="ZGC:162816-RELATED"/>
    <property type="match status" value="1"/>
</dbReference>
<evidence type="ECO:0000256" key="5">
    <source>
        <dbReference type="ARBA" id="ARBA00022723"/>
    </source>
</evidence>
<dbReference type="GO" id="GO:0009636">
    <property type="term" value="P:response to toxic substance"/>
    <property type="evidence" value="ECO:0007669"/>
    <property type="project" value="UniProtKB-KW"/>
</dbReference>
<dbReference type="OrthoDB" id="20198at2759"/>
<evidence type="ECO:0000256" key="8">
    <source>
        <dbReference type="ARBA" id="ARBA00023239"/>
    </source>
</evidence>
<evidence type="ECO:0000256" key="9">
    <source>
        <dbReference type="ARBA" id="ARBA00051198"/>
    </source>
</evidence>
<accession>A0A8H4XMX3</accession>
<dbReference type="EC" id="4.3.1.18" evidence="11"/>
<comment type="caution">
    <text evidence="15">The sequence shown here is derived from an EMBL/GenBank/DDBJ whole genome shotgun (WGS) entry which is preliminary data.</text>
</comment>
<evidence type="ECO:0000256" key="7">
    <source>
        <dbReference type="ARBA" id="ARBA00022898"/>
    </source>
</evidence>
<keyword evidence="5" id="KW-0479">Metal-binding</keyword>
<evidence type="ECO:0000256" key="10">
    <source>
        <dbReference type="ARBA" id="ARBA00055764"/>
    </source>
</evidence>
<gene>
    <name evidence="15" type="ORF">FZEAL_3469</name>
</gene>
<evidence type="ECO:0000256" key="3">
    <source>
        <dbReference type="ARBA" id="ARBA00005323"/>
    </source>
</evidence>
<dbReference type="InterPro" id="IPR026956">
    <property type="entry name" value="D-ser_dehydrat-like_dom"/>
</dbReference>
<dbReference type="GO" id="GO:0008721">
    <property type="term" value="F:D-serine ammonia-lyase activity"/>
    <property type="evidence" value="ECO:0007669"/>
    <property type="project" value="UniProtKB-EC"/>
</dbReference>
<dbReference type="PANTHER" id="PTHR28004:SF2">
    <property type="entry name" value="D-SERINE DEHYDRATASE"/>
    <property type="match status" value="1"/>
</dbReference>
<dbReference type="InterPro" id="IPR042208">
    <property type="entry name" value="D-ser_dehydrat-like_sf"/>
</dbReference>
<dbReference type="Gene3D" id="3.20.20.10">
    <property type="entry name" value="Alanine racemase"/>
    <property type="match status" value="1"/>
</dbReference>
<dbReference type="GO" id="GO:0036088">
    <property type="term" value="P:D-serine catabolic process"/>
    <property type="evidence" value="ECO:0007669"/>
    <property type="project" value="TreeGrafter"/>
</dbReference>
<dbReference type="FunFam" id="3.20.20.10:FF:000016">
    <property type="entry name" value="D-serine dehydratase"/>
    <property type="match status" value="1"/>
</dbReference>
<evidence type="ECO:0000256" key="12">
    <source>
        <dbReference type="ARBA" id="ARBA00069616"/>
    </source>
</evidence>
<dbReference type="InterPro" id="IPR051466">
    <property type="entry name" value="D-amino_acid_metab_enzyme"/>
</dbReference>
<dbReference type="SMART" id="SM01119">
    <property type="entry name" value="D-ser_dehydrat"/>
    <property type="match status" value="1"/>
</dbReference>
<keyword evidence="7" id="KW-0663">Pyridoxal phosphate</keyword>
<dbReference type="InterPro" id="IPR001608">
    <property type="entry name" value="Ala_racemase_N"/>
</dbReference>
<evidence type="ECO:0000313" key="15">
    <source>
        <dbReference type="EMBL" id="KAF4980534.1"/>
    </source>
</evidence>
<name>A0A8H4XMX3_9HYPO</name>
<reference evidence="15" key="1">
    <citation type="journal article" date="2020" name="BMC Genomics">
        <title>Correction to: Identification and distribution of gene clusters required for synthesis of sphingolipid metabolism inhibitors in diverse species of the filamentous fungus Fusarium.</title>
        <authorList>
            <person name="Kim H.S."/>
            <person name="Lohmar J.M."/>
            <person name="Busman M."/>
            <person name="Brown D.W."/>
            <person name="Naumann T.A."/>
            <person name="Divon H.H."/>
            <person name="Lysoe E."/>
            <person name="Uhlig S."/>
            <person name="Proctor R.H."/>
        </authorList>
    </citation>
    <scope>NUCLEOTIDE SEQUENCE</scope>
    <source>
        <strain evidence="15">NRRL 22465</strain>
    </source>
</reference>
<evidence type="ECO:0000256" key="13">
    <source>
        <dbReference type="ARBA" id="ARBA00075219"/>
    </source>
</evidence>
<dbReference type="Proteomes" id="UP000635477">
    <property type="component" value="Unassembled WGS sequence"/>
</dbReference>
<comment type="cofactor">
    <cofactor evidence="2">
        <name>Zn(2+)</name>
        <dbReference type="ChEBI" id="CHEBI:29105"/>
    </cofactor>
</comment>
<evidence type="ECO:0000256" key="6">
    <source>
        <dbReference type="ARBA" id="ARBA00022833"/>
    </source>
</evidence>
<sequence>MALPQRCSPPLDELRSFYIGKDVHEVAKPAAILDVARVRRHCQAMLDAARALGVGFRAHIKTHKTIEATRLQVGDGNSDVKLIVSTLVEVDHIFPLLEEYRAAGRRVDVLYGIPLPPSQVPRLASLGSRLGQGSISVLIDHPAQLEAVKAFCHHAGFPARVYLKVDTGYHRAGLPPSSLNKNGLIKSLAQLEAKGQAVLVGLYSHSSLSYRDSTPDQAMANLEGEIQGCLEALHAHSHMFSVDKEITISVGASPQVTAVENLTNPRGDLSSASESLRKSMQAVATRKPGGLQTKLELHAGVYSILDMQQASTHSRMSLGSFEEEIAISIIAEVCSVYNDNERSQPEALVAVGALGLGREPCPLYAGWGIISPASLKIKTDPTQDRRLIIDRISQEHSIVAWEREKGEKTADMPPIPLQVGDNILIFPNHACIAGALYGWYVIVDSSNNRNPTKIVDVWVRASGW</sequence>
<proteinExistence type="inferred from homology"/>
<evidence type="ECO:0000313" key="16">
    <source>
        <dbReference type="Proteomes" id="UP000635477"/>
    </source>
</evidence>
<dbReference type="AlphaFoldDB" id="A0A8H4XMX3"/>
<evidence type="ECO:0000256" key="1">
    <source>
        <dbReference type="ARBA" id="ARBA00001933"/>
    </source>
</evidence>
<dbReference type="EMBL" id="JABEYC010000223">
    <property type="protein sequence ID" value="KAF4980534.1"/>
    <property type="molecule type" value="Genomic_DNA"/>
</dbReference>
<dbReference type="Pfam" id="PF01168">
    <property type="entry name" value="Ala_racemase_N"/>
    <property type="match status" value="1"/>
</dbReference>
<comment type="cofactor">
    <cofactor evidence="1">
        <name>pyridoxal 5'-phosphate</name>
        <dbReference type="ChEBI" id="CHEBI:597326"/>
    </cofactor>
</comment>
<dbReference type="GO" id="GO:0046872">
    <property type="term" value="F:metal ion binding"/>
    <property type="evidence" value="ECO:0007669"/>
    <property type="project" value="UniProtKB-KW"/>
</dbReference>
<protein>
    <recommendedName>
        <fullName evidence="12">D-serine dehydratase</fullName>
        <ecNumber evidence="11">4.3.1.18</ecNumber>
    </recommendedName>
    <alternativeName>
        <fullName evidence="13">D-serine deaminase</fullName>
    </alternativeName>
</protein>
<comment type="function">
    <text evidence="10">Catalyzes the conversion of D-serine to pyruvate and ammonia. May play a role in D-serine detoxification.</text>
</comment>
<keyword evidence="4" id="KW-0216">Detoxification</keyword>
<dbReference type="SUPFAM" id="SSF51419">
    <property type="entry name" value="PLP-binding barrel"/>
    <property type="match status" value="1"/>
</dbReference>
<evidence type="ECO:0000259" key="14">
    <source>
        <dbReference type="SMART" id="SM01119"/>
    </source>
</evidence>
<keyword evidence="6" id="KW-0862">Zinc</keyword>
<dbReference type="Pfam" id="PF14031">
    <property type="entry name" value="D-ser_dehydrat"/>
    <property type="match status" value="1"/>
</dbReference>
<keyword evidence="8" id="KW-0456">Lyase</keyword>
<dbReference type="Gene3D" id="2.40.37.20">
    <property type="entry name" value="D-serine dehydratase-like domain"/>
    <property type="match status" value="1"/>
</dbReference>
<feature type="domain" description="D-serine dehydratase-like" evidence="14">
    <location>
        <begin position="326"/>
        <end position="444"/>
    </location>
</feature>
<comment type="catalytic activity">
    <reaction evidence="9">
        <text>D-serine = pyruvate + NH4(+)</text>
        <dbReference type="Rhea" id="RHEA:13977"/>
        <dbReference type="ChEBI" id="CHEBI:15361"/>
        <dbReference type="ChEBI" id="CHEBI:28938"/>
        <dbReference type="ChEBI" id="CHEBI:35247"/>
        <dbReference type="EC" id="4.3.1.18"/>
    </reaction>
    <physiologicalReaction direction="left-to-right" evidence="9">
        <dbReference type="Rhea" id="RHEA:13978"/>
    </physiologicalReaction>
</comment>
<organism evidence="15 16">
    <name type="scientific">Fusarium zealandicum</name>
    <dbReference type="NCBI Taxonomy" id="1053134"/>
    <lineage>
        <taxon>Eukaryota</taxon>
        <taxon>Fungi</taxon>
        <taxon>Dikarya</taxon>
        <taxon>Ascomycota</taxon>
        <taxon>Pezizomycotina</taxon>
        <taxon>Sordariomycetes</taxon>
        <taxon>Hypocreomycetidae</taxon>
        <taxon>Hypocreales</taxon>
        <taxon>Nectriaceae</taxon>
        <taxon>Fusarium</taxon>
        <taxon>Fusarium staphyleae species complex</taxon>
    </lineage>
</organism>
<keyword evidence="16" id="KW-1185">Reference proteome</keyword>
<comment type="similarity">
    <text evidence="3">Belongs to the DSD1 family.</text>
</comment>
<evidence type="ECO:0000256" key="4">
    <source>
        <dbReference type="ARBA" id="ARBA00022575"/>
    </source>
</evidence>
<dbReference type="InterPro" id="IPR029066">
    <property type="entry name" value="PLP-binding_barrel"/>
</dbReference>